<dbReference type="AlphaFoldDB" id="A0A2U2BUT1"/>
<keyword evidence="2" id="KW-1185">Reference proteome</keyword>
<evidence type="ECO:0000313" key="2">
    <source>
        <dbReference type="Proteomes" id="UP000245168"/>
    </source>
</evidence>
<dbReference type="EMBL" id="QEXV01000003">
    <property type="protein sequence ID" value="PWE17768.1"/>
    <property type="molecule type" value="Genomic_DNA"/>
</dbReference>
<sequence length="603" mass="66044">MARQLIAATPIALAVLTLVAGVWGWSVALSGEFTGFALIENAFFRTIKAFTFSDVYNELGAYGEPASLRLARWSGFLATTGTLIQIGYALLRTQVKNFQASWRRGHAVVLGDHPFARRFAEALAVRGRTVTHHADAEEDDWDGVLTLRRAVSLQQDVMQRSLRSAARIIVAETTDAATAQTALTLSRSYPETAIFAFIKQPWLAERLNHVSDIAVDAEHRGDRLTVVSEAAAAARAVIARHPPFLAPDGSARAPVHVLIAGFGALGEAIATELLNSGAHSPGAPPMVTVVDPEARRRADGFAARHGDLSDILDLAFIEARADAIDRQGLEILRDRCARTPLHAIYAAPGEAFSPLVSALALRELGEREHLFDCPIFVRARNGAGLPECGPSLDYDPRQLIAFARWEEVIAATGLLEEDPDARAKSYHDAYRDAGSGRDADQPWEFLSEKYRVSNRRAVSHIPAKLLAAGFDIRDWVATRSLSPNAAPALAPGEPLYRNAAELVRLAELEHVRWVIDRRLEGWRPGEKTDRARRIHGDLKPFDALTPETQSYDVRFVLALEDWLETSETGLARLETATAPEETAADRDLVRHVRDLIDGDAEAA</sequence>
<name>A0A2U2BUT1_9PROT</name>
<dbReference type="RefSeq" id="WP_109252999.1">
    <property type="nucleotide sequence ID" value="NZ_QEXV01000003.1"/>
</dbReference>
<evidence type="ECO:0000313" key="1">
    <source>
        <dbReference type="EMBL" id="PWE17768.1"/>
    </source>
</evidence>
<organism evidence="1 2">
    <name type="scientific">Marinicauda salina</name>
    <dbReference type="NCBI Taxonomy" id="2135793"/>
    <lineage>
        <taxon>Bacteria</taxon>
        <taxon>Pseudomonadati</taxon>
        <taxon>Pseudomonadota</taxon>
        <taxon>Alphaproteobacteria</taxon>
        <taxon>Maricaulales</taxon>
        <taxon>Maricaulaceae</taxon>
        <taxon>Marinicauda</taxon>
    </lineage>
</organism>
<proteinExistence type="predicted"/>
<dbReference type="Gene3D" id="3.40.50.720">
    <property type="entry name" value="NAD(P)-binding Rossmann-like Domain"/>
    <property type="match status" value="1"/>
</dbReference>
<comment type="caution">
    <text evidence="1">The sequence shown here is derived from an EMBL/GenBank/DDBJ whole genome shotgun (WGS) entry which is preliminary data.</text>
</comment>
<reference evidence="2" key="1">
    <citation type="submission" date="2018-05" db="EMBL/GenBank/DDBJ databases">
        <authorList>
            <person name="Liu B.-T."/>
        </authorList>
    </citation>
    <scope>NUCLEOTIDE SEQUENCE [LARGE SCALE GENOMIC DNA]</scope>
    <source>
        <strain evidence="2">WD6-1</strain>
    </source>
</reference>
<dbReference type="Proteomes" id="UP000245168">
    <property type="component" value="Unassembled WGS sequence"/>
</dbReference>
<dbReference type="OrthoDB" id="4228364at2"/>
<evidence type="ECO:0008006" key="3">
    <source>
        <dbReference type="Google" id="ProtNLM"/>
    </source>
</evidence>
<accession>A0A2U2BUT1</accession>
<dbReference type="Gene3D" id="6.20.350.10">
    <property type="match status" value="1"/>
</dbReference>
<protein>
    <recommendedName>
        <fullName evidence="3">RCK N-terminal domain-containing protein</fullName>
    </recommendedName>
</protein>
<gene>
    <name evidence="1" type="ORF">DDZ18_08935</name>
</gene>